<feature type="transmembrane region" description="Helical" evidence="7">
    <location>
        <begin position="95"/>
        <end position="116"/>
    </location>
</feature>
<keyword evidence="6 7" id="KW-0012">Acyltransferase</keyword>
<comment type="subcellular location">
    <subcellularLocation>
        <location evidence="1">Membrane</location>
        <topology evidence="1">Multi-pass membrane protein</topology>
    </subcellularLocation>
</comment>
<dbReference type="GO" id="GO:0006612">
    <property type="term" value="P:protein targeting to membrane"/>
    <property type="evidence" value="ECO:0007669"/>
    <property type="project" value="TreeGrafter"/>
</dbReference>
<name>G0U3H3_TRYVY</name>
<proteinExistence type="inferred from homology"/>
<evidence type="ECO:0000256" key="6">
    <source>
        <dbReference type="ARBA" id="ARBA00023315"/>
    </source>
</evidence>
<protein>
    <recommendedName>
        <fullName evidence="7">Palmitoyltransferase</fullName>
        <ecNumber evidence="7">2.3.1.225</ecNumber>
    </recommendedName>
</protein>
<feature type="region of interest" description="Disordered" evidence="8">
    <location>
        <begin position="1"/>
        <end position="64"/>
    </location>
</feature>
<dbReference type="GO" id="GO:0005783">
    <property type="term" value="C:endoplasmic reticulum"/>
    <property type="evidence" value="ECO:0007669"/>
    <property type="project" value="TreeGrafter"/>
</dbReference>
<organism evidence="10">
    <name type="scientific">Trypanosoma vivax (strain Y486)</name>
    <dbReference type="NCBI Taxonomy" id="1055687"/>
    <lineage>
        <taxon>Eukaryota</taxon>
        <taxon>Discoba</taxon>
        <taxon>Euglenozoa</taxon>
        <taxon>Kinetoplastea</taxon>
        <taxon>Metakinetoplastina</taxon>
        <taxon>Trypanosomatida</taxon>
        <taxon>Trypanosomatidae</taxon>
        <taxon>Trypanosoma</taxon>
        <taxon>Duttonella</taxon>
    </lineage>
</organism>
<gene>
    <name evidence="10" type="ORF">TVY486_0906510</name>
</gene>
<dbReference type="Pfam" id="PF01529">
    <property type="entry name" value="DHHC"/>
    <property type="match status" value="1"/>
</dbReference>
<dbReference type="AlphaFoldDB" id="G0U3H3"/>
<evidence type="ECO:0000256" key="1">
    <source>
        <dbReference type="ARBA" id="ARBA00004141"/>
    </source>
</evidence>
<keyword evidence="3 7" id="KW-0812">Transmembrane</keyword>
<feature type="transmembrane region" description="Helical" evidence="7">
    <location>
        <begin position="258"/>
        <end position="283"/>
    </location>
</feature>
<dbReference type="GO" id="GO:0019706">
    <property type="term" value="F:protein-cysteine S-palmitoyltransferase activity"/>
    <property type="evidence" value="ECO:0007669"/>
    <property type="project" value="UniProtKB-EC"/>
</dbReference>
<keyword evidence="2 7" id="KW-0808">Transferase</keyword>
<evidence type="ECO:0000256" key="7">
    <source>
        <dbReference type="RuleBase" id="RU079119"/>
    </source>
</evidence>
<feature type="compositionally biased region" description="Basic and acidic residues" evidence="8">
    <location>
        <begin position="55"/>
        <end position="64"/>
    </location>
</feature>
<dbReference type="EMBL" id="HE573025">
    <property type="protein sequence ID" value="CCC50830.1"/>
    <property type="molecule type" value="Genomic_DNA"/>
</dbReference>
<evidence type="ECO:0000256" key="8">
    <source>
        <dbReference type="SAM" id="MobiDB-lite"/>
    </source>
</evidence>
<accession>G0U3H3</accession>
<dbReference type="EC" id="2.3.1.225" evidence="7"/>
<comment type="domain">
    <text evidence="7">The DHHC domain is required for palmitoyltransferase activity.</text>
</comment>
<reference evidence="10" key="1">
    <citation type="journal article" date="2012" name="Proc. Natl. Acad. Sci. U.S.A.">
        <title>Antigenic diversity is generated by distinct evolutionary mechanisms in African trypanosome species.</title>
        <authorList>
            <person name="Jackson A.P."/>
            <person name="Berry A."/>
            <person name="Aslett M."/>
            <person name="Allison H.C."/>
            <person name="Burton P."/>
            <person name="Vavrova-Anderson J."/>
            <person name="Brown R."/>
            <person name="Browne H."/>
            <person name="Corton N."/>
            <person name="Hauser H."/>
            <person name="Gamble J."/>
            <person name="Gilderthorp R."/>
            <person name="Marcello L."/>
            <person name="McQuillan J."/>
            <person name="Otto T.D."/>
            <person name="Quail M.A."/>
            <person name="Sanders M.J."/>
            <person name="van Tonder A."/>
            <person name="Ginger M.L."/>
            <person name="Field M.C."/>
            <person name="Barry J.D."/>
            <person name="Hertz-Fowler C."/>
            <person name="Berriman M."/>
        </authorList>
    </citation>
    <scope>NUCLEOTIDE SEQUENCE</scope>
    <source>
        <strain evidence="10">Y486</strain>
    </source>
</reference>
<dbReference type="InterPro" id="IPR001594">
    <property type="entry name" value="Palmitoyltrfase_DHHC"/>
</dbReference>
<evidence type="ECO:0000256" key="3">
    <source>
        <dbReference type="ARBA" id="ARBA00022692"/>
    </source>
</evidence>
<keyword evidence="4 7" id="KW-1133">Transmembrane helix</keyword>
<dbReference type="VEuPathDB" id="TriTrypDB:TvY486_0906510"/>
<comment type="similarity">
    <text evidence="7">Belongs to the DHHC palmitoyltransferase family.</text>
</comment>
<feature type="domain" description="Palmitoyltransferase DHHC" evidence="9">
    <location>
        <begin position="172"/>
        <end position="295"/>
    </location>
</feature>
<evidence type="ECO:0000256" key="5">
    <source>
        <dbReference type="ARBA" id="ARBA00023136"/>
    </source>
</evidence>
<evidence type="ECO:0000313" key="10">
    <source>
        <dbReference type="EMBL" id="CCC50830.1"/>
    </source>
</evidence>
<evidence type="ECO:0000259" key="9">
    <source>
        <dbReference type="Pfam" id="PF01529"/>
    </source>
</evidence>
<feature type="compositionally biased region" description="Polar residues" evidence="8">
    <location>
        <begin position="35"/>
        <end position="49"/>
    </location>
</feature>
<comment type="catalytic activity">
    <reaction evidence="7">
        <text>L-cysteinyl-[protein] + hexadecanoyl-CoA = S-hexadecanoyl-L-cysteinyl-[protein] + CoA</text>
        <dbReference type="Rhea" id="RHEA:36683"/>
        <dbReference type="Rhea" id="RHEA-COMP:10131"/>
        <dbReference type="Rhea" id="RHEA-COMP:11032"/>
        <dbReference type="ChEBI" id="CHEBI:29950"/>
        <dbReference type="ChEBI" id="CHEBI:57287"/>
        <dbReference type="ChEBI" id="CHEBI:57379"/>
        <dbReference type="ChEBI" id="CHEBI:74151"/>
        <dbReference type="EC" id="2.3.1.225"/>
    </reaction>
</comment>
<dbReference type="GO" id="GO:0005794">
    <property type="term" value="C:Golgi apparatus"/>
    <property type="evidence" value="ECO:0007669"/>
    <property type="project" value="TreeGrafter"/>
</dbReference>
<feature type="transmembrane region" description="Helical" evidence="7">
    <location>
        <begin position="122"/>
        <end position="144"/>
    </location>
</feature>
<dbReference type="PROSITE" id="PS50216">
    <property type="entry name" value="DHHC"/>
    <property type="match status" value="1"/>
</dbReference>
<dbReference type="PANTHER" id="PTHR22883:SF478">
    <property type="entry name" value="PALMITOYLTRANSFERASE"/>
    <property type="match status" value="1"/>
</dbReference>
<dbReference type="PANTHER" id="PTHR22883">
    <property type="entry name" value="ZINC FINGER DHHC DOMAIN CONTAINING PROTEIN"/>
    <property type="match status" value="1"/>
</dbReference>
<dbReference type="OMA" id="NSICIVA"/>
<evidence type="ECO:0000256" key="4">
    <source>
        <dbReference type="ARBA" id="ARBA00022989"/>
    </source>
</evidence>
<keyword evidence="5 7" id="KW-0472">Membrane</keyword>
<evidence type="ECO:0000256" key="2">
    <source>
        <dbReference type="ARBA" id="ARBA00022679"/>
    </source>
</evidence>
<sequence>MPNKEGGASPGNDDTAPSPARSCEVAVDSPRRQEASTSREVAFDSTPNACLTEPHSSHKPERRDQVFAHQWPSAPKRVLGQSRLLWCCVVPRKGANAIGVGLGIVVLDTFFAFGVVQPAILWPHLVIVALSVPALFFLTCAVTVDPGILLPAPFNPTLRPETVVVNGRQMTCKVCSTCNITRPPRSSHCIVCDYCVEEFDHHCTVLGSCVAKRTFRFFVGFLFSFTFLMLFTGIYSVIVLCTAQNDVSTLRGRLTIASAAACTLISALACFFALPMSMLYVYLMCLNSTQKEFANGVHGRCEPNRDYHRGYCQNFFTRCFGPLGKSRISAENAELMIQ</sequence>
<dbReference type="InterPro" id="IPR039859">
    <property type="entry name" value="PFA4/ZDH16/20/ERF2-like"/>
</dbReference>
<dbReference type="GO" id="GO:0016020">
    <property type="term" value="C:membrane"/>
    <property type="evidence" value="ECO:0007669"/>
    <property type="project" value="UniProtKB-SubCell"/>
</dbReference>
<feature type="transmembrane region" description="Helical" evidence="7">
    <location>
        <begin position="217"/>
        <end position="238"/>
    </location>
</feature>